<accession>A0A6A5UCT9</accession>
<evidence type="ECO:0000256" key="1">
    <source>
        <dbReference type="SAM" id="SignalP"/>
    </source>
</evidence>
<evidence type="ECO:0000313" key="2">
    <source>
        <dbReference type="EMBL" id="KAF1962745.1"/>
    </source>
</evidence>
<dbReference type="EMBL" id="ML976978">
    <property type="protein sequence ID" value="KAF1962745.1"/>
    <property type="molecule type" value="Genomic_DNA"/>
</dbReference>
<reference evidence="2" key="1">
    <citation type="journal article" date="2020" name="Stud. Mycol.">
        <title>101 Dothideomycetes genomes: a test case for predicting lifestyles and emergence of pathogens.</title>
        <authorList>
            <person name="Haridas S."/>
            <person name="Albert R."/>
            <person name="Binder M."/>
            <person name="Bloem J."/>
            <person name="Labutti K."/>
            <person name="Salamov A."/>
            <person name="Andreopoulos B."/>
            <person name="Baker S."/>
            <person name="Barry K."/>
            <person name="Bills G."/>
            <person name="Bluhm B."/>
            <person name="Cannon C."/>
            <person name="Castanera R."/>
            <person name="Culley D."/>
            <person name="Daum C."/>
            <person name="Ezra D."/>
            <person name="Gonzalez J."/>
            <person name="Henrissat B."/>
            <person name="Kuo A."/>
            <person name="Liang C."/>
            <person name="Lipzen A."/>
            <person name="Lutzoni F."/>
            <person name="Magnuson J."/>
            <person name="Mondo S."/>
            <person name="Nolan M."/>
            <person name="Ohm R."/>
            <person name="Pangilinan J."/>
            <person name="Park H.-J."/>
            <person name="Ramirez L."/>
            <person name="Alfaro M."/>
            <person name="Sun H."/>
            <person name="Tritt A."/>
            <person name="Yoshinaga Y."/>
            <person name="Zwiers L.-H."/>
            <person name="Turgeon B."/>
            <person name="Goodwin S."/>
            <person name="Spatafora J."/>
            <person name="Crous P."/>
            <person name="Grigoriev I."/>
        </authorList>
    </citation>
    <scope>NUCLEOTIDE SEQUENCE</scope>
    <source>
        <strain evidence="2">CBS 675.92</strain>
    </source>
</reference>
<keyword evidence="1" id="KW-0732">Signal</keyword>
<proteinExistence type="predicted"/>
<organism evidence="2 3">
    <name type="scientific">Byssothecium circinans</name>
    <dbReference type="NCBI Taxonomy" id="147558"/>
    <lineage>
        <taxon>Eukaryota</taxon>
        <taxon>Fungi</taxon>
        <taxon>Dikarya</taxon>
        <taxon>Ascomycota</taxon>
        <taxon>Pezizomycotina</taxon>
        <taxon>Dothideomycetes</taxon>
        <taxon>Pleosporomycetidae</taxon>
        <taxon>Pleosporales</taxon>
        <taxon>Massarineae</taxon>
        <taxon>Massarinaceae</taxon>
        <taxon>Byssothecium</taxon>
    </lineage>
</organism>
<gene>
    <name evidence="2" type="ORF">CC80DRAFT_96887</name>
</gene>
<feature type="chain" id="PRO_5025529456" evidence="1">
    <location>
        <begin position="26"/>
        <end position="157"/>
    </location>
</feature>
<dbReference type="AlphaFoldDB" id="A0A6A5UCT9"/>
<evidence type="ECO:0000313" key="3">
    <source>
        <dbReference type="Proteomes" id="UP000800035"/>
    </source>
</evidence>
<name>A0A6A5UCT9_9PLEO</name>
<protein>
    <submittedName>
        <fullName evidence="2">Uncharacterized protein</fullName>
    </submittedName>
</protein>
<dbReference type="Proteomes" id="UP000800035">
    <property type="component" value="Unassembled WGS sequence"/>
</dbReference>
<keyword evidence="3" id="KW-1185">Reference proteome</keyword>
<dbReference type="OrthoDB" id="2910287at2759"/>
<feature type="signal peptide" evidence="1">
    <location>
        <begin position="1"/>
        <end position="25"/>
    </location>
</feature>
<sequence length="157" mass="16401">MMPSLIKAFLSSLLLLAAMTPLHVAAILGPYTSGPKKGSMMPLPRFFPRQGSASVPIAAAGADEQAGFVCEHAFWGGKCTILSYNFGSGECAQLDGKASAAGPDAGFICTFFKNALCSDVDGKSSITLTHPGSPNLLDTEKGDFNDALLSYQCFKQG</sequence>